<dbReference type="InterPro" id="IPR000014">
    <property type="entry name" value="PAS"/>
</dbReference>
<dbReference type="SUPFAM" id="SSF55785">
    <property type="entry name" value="PYP-like sensor domain (PAS domain)"/>
    <property type="match status" value="1"/>
</dbReference>
<evidence type="ECO:0000313" key="2">
    <source>
        <dbReference type="EMBL" id="MBB3110121.1"/>
    </source>
</evidence>
<proteinExistence type="predicted"/>
<accession>A0A7W5AXT3</accession>
<dbReference type="Gene3D" id="3.30.450.20">
    <property type="entry name" value="PAS domain"/>
    <property type="match status" value="1"/>
</dbReference>
<dbReference type="PROSITE" id="PS50112">
    <property type="entry name" value="PAS"/>
    <property type="match status" value="1"/>
</dbReference>
<dbReference type="NCBIfam" id="TIGR00229">
    <property type="entry name" value="sensory_box"/>
    <property type="match status" value="1"/>
</dbReference>
<dbReference type="Pfam" id="PF13426">
    <property type="entry name" value="PAS_9"/>
    <property type="match status" value="1"/>
</dbReference>
<evidence type="ECO:0000313" key="3">
    <source>
        <dbReference type="Proteomes" id="UP000570361"/>
    </source>
</evidence>
<sequence length="149" mass="17240">MLFWKQAWRRNKGNERRSHYPTGILDIKLYMDHHPHAIIIMSKDGTILRVNRMFESILGFESREVVNRPIFDAPFVPAGEFNHLADHRNKIIGGGSIMTVNIVRITKSGKPVRFIATVYPLLEDKGGNETFIVEYRDISWLSMDEQLLS</sequence>
<dbReference type="EMBL" id="JACHXK010000004">
    <property type="protein sequence ID" value="MBB3110121.1"/>
    <property type="molecule type" value="Genomic_DNA"/>
</dbReference>
<dbReference type="Proteomes" id="UP000570361">
    <property type="component" value="Unassembled WGS sequence"/>
</dbReference>
<evidence type="ECO:0000259" key="1">
    <source>
        <dbReference type="PROSITE" id="PS50112"/>
    </source>
</evidence>
<dbReference type="CDD" id="cd00130">
    <property type="entry name" value="PAS"/>
    <property type="match status" value="1"/>
</dbReference>
<name>A0A7W5AXT3_9BACL</name>
<dbReference type="InterPro" id="IPR035965">
    <property type="entry name" value="PAS-like_dom_sf"/>
</dbReference>
<gene>
    <name evidence="2" type="ORF">FHS18_002188</name>
</gene>
<dbReference type="RefSeq" id="WP_183599859.1">
    <property type="nucleotide sequence ID" value="NZ_JACHXK010000004.1"/>
</dbReference>
<feature type="domain" description="PAS" evidence="1">
    <location>
        <begin position="27"/>
        <end position="68"/>
    </location>
</feature>
<protein>
    <submittedName>
        <fullName evidence="2">PAS domain S-box-containing protein</fullName>
    </submittedName>
</protein>
<keyword evidence="3" id="KW-1185">Reference proteome</keyword>
<organism evidence="2 3">
    <name type="scientific">Paenibacillus phyllosphaerae</name>
    <dbReference type="NCBI Taxonomy" id="274593"/>
    <lineage>
        <taxon>Bacteria</taxon>
        <taxon>Bacillati</taxon>
        <taxon>Bacillota</taxon>
        <taxon>Bacilli</taxon>
        <taxon>Bacillales</taxon>
        <taxon>Paenibacillaceae</taxon>
        <taxon>Paenibacillus</taxon>
    </lineage>
</organism>
<reference evidence="2 3" key="1">
    <citation type="submission" date="2020-08" db="EMBL/GenBank/DDBJ databases">
        <title>Genomic Encyclopedia of Type Strains, Phase III (KMG-III): the genomes of soil and plant-associated and newly described type strains.</title>
        <authorList>
            <person name="Whitman W."/>
        </authorList>
    </citation>
    <scope>NUCLEOTIDE SEQUENCE [LARGE SCALE GENOMIC DNA]</scope>
    <source>
        <strain evidence="2 3">CECT 5862</strain>
    </source>
</reference>
<comment type="caution">
    <text evidence="2">The sequence shown here is derived from an EMBL/GenBank/DDBJ whole genome shotgun (WGS) entry which is preliminary data.</text>
</comment>
<dbReference type="AlphaFoldDB" id="A0A7W5AXT3"/>